<organism evidence="2">
    <name type="scientific">Eiseniibacteriota bacterium</name>
    <dbReference type="NCBI Taxonomy" id="2212470"/>
    <lineage>
        <taxon>Bacteria</taxon>
        <taxon>Candidatus Eiseniibacteriota</taxon>
    </lineage>
</organism>
<dbReference type="EMBL" id="DSQF01000020">
    <property type="protein sequence ID" value="HGZ43776.1"/>
    <property type="molecule type" value="Genomic_DNA"/>
</dbReference>
<keyword evidence="1" id="KW-0732">Signal</keyword>
<reference evidence="2" key="1">
    <citation type="journal article" date="2020" name="mSystems">
        <title>Genome- and Community-Level Interaction Insights into Carbon Utilization and Element Cycling Functions of Hydrothermarchaeota in Hydrothermal Sediment.</title>
        <authorList>
            <person name="Zhou Z."/>
            <person name="Liu Y."/>
            <person name="Xu W."/>
            <person name="Pan J."/>
            <person name="Luo Z.H."/>
            <person name="Li M."/>
        </authorList>
    </citation>
    <scope>NUCLEOTIDE SEQUENCE [LARGE SCALE GENOMIC DNA]</scope>
    <source>
        <strain evidence="2">SpSt-381</strain>
    </source>
</reference>
<sequence length="233" mass="23762">MTRARHATGLAAALAALALATAPAAPARAAAYGASVHASGGPPLGAFGDAAGFALGLESAAWSASGARPWLRLRSALQHVQTLWRDDAVPAGRTAGGTLGTRHVSATWAFLLGPELAASSGALRPYAWATAGPGWFRSRTDLAGDLGGTRWDRTVARSAWGLAWSGGAGARVPVGAPERGLELDLAVEVRGQQGARFLAPADVTGDATGLGYGDARRTAAVAVFRAGFSRRLW</sequence>
<proteinExistence type="predicted"/>
<dbReference type="AlphaFoldDB" id="A0A832MMF9"/>
<feature type="signal peptide" evidence="1">
    <location>
        <begin position="1"/>
        <end position="29"/>
    </location>
</feature>
<name>A0A832MMF9_UNCEI</name>
<feature type="chain" id="PRO_5032722944" evidence="1">
    <location>
        <begin position="30"/>
        <end position="233"/>
    </location>
</feature>
<evidence type="ECO:0000256" key="1">
    <source>
        <dbReference type="SAM" id="SignalP"/>
    </source>
</evidence>
<protein>
    <submittedName>
        <fullName evidence="2">Uncharacterized protein</fullName>
    </submittedName>
</protein>
<accession>A0A832MMF9</accession>
<evidence type="ECO:0000313" key="2">
    <source>
        <dbReference type="EMBL" id="HGZ43776.1"/>
    </source>
</evidence>
<gene>
    <name evidence="2" type="ORF">ENR23_10195</name>
</gene>
<comment type="caution">
    <text evidence="2">The sequence shown here is derived from an EMBL/GenBank/DDBJ whole genome shotgun (WGS) entry which is preliminary data.</text>
</comment>